<proteinExistence type="predicted"/>
<reference evidence="1" key="1">
    <citation type="submission" date="2014-11" db="EMBL/GenBank/DDBJ databases">
        <authorList>
            <person name="Amaro Gonzalez C."/>
        </authorList>
    </citation>
    <scope>NUCLEOTIDE SEQUENCE</scope>
</reference>
<organism evidence="1">
    <name type="scientific">Anguilla anguilla</name>
    <name type="common">European freshwater eel</name>
    <name type="synonym">Muraena anguilla</name>
    <dbReference type="NCBI Taxonomy" id="7936"/>
    <lineage>
        <taxon>Eukaryota</taxon>
        <taxon>Metazoa</taxon>
        <taxon>Chordata</taxon>
        <taxon>Craniata</taxon>
        <taxon>Vertebrata</taxon>
        <taxon>Euteleostomi</taxon>
        <taxon>Actinopterygii</taxon>
        <taxon>Neopterygii</taxon>
        <taxon>Teleostei</taxon>
        <taxon>Anguilliformes</taxon>
        <taxon>Anguillidae</taxon>
        <taxon>Anguilla</taxon>
    </lineage>
</organism>
<sequence length="73" mass="8837">MHKFFLLQKQKYEKKIASRSTQDRLFGRTFVNLTEFIIFLSKQLFSLLQNKGRFFLKVYHATNGQYFFFTDAN</sequence>
<name>A0A0E9WLU2_ANGAN</name>
<accession>A0A0E9WLU2</accession>
<reference evidence="1" key="2">
    <citation type="journal article" date="2015" name="Fish Shellfish Immunol.">
        <title>Early steps in the European eel (Anguilla anguilla)-Vibrio vulnificus interaction in the gills: Role of the RtxA13 toxin.</title>
        <authorList>
            <person name="Callol A."/>
            <person name="Pajuelo D."/>
            <person name="Ebbesson L."/>
            <person name="Teles M."/>
            <person name="MacKenzie S."/>
            <person name="Amaro C."/>
        </authorList>
    </citation>
    <scope>NUCLEOTIDE SEQUENCE</scope>
</reference>
<dbReference type="AlphaFoldDB" id="A0A0E9WLU2"/>
<protein>
    <submittedName>
        <fullName evidence="1">Uncharacterized protein</fullName>
    </submittedName>
</protein>
<dbReference type="EMBL" id="GBXM01018129">
    <property type="protein sequence ID" value="JAH90448.1"/>
    <property type="molecule type" value="Transcribed_RNA"/>
</dbReference>
<evidence type="ECO:0000313" key="1">
    <source>
        <dbReference type="EMBL" id="JAH90448.1"/>
    </source>
</evidence>